<reference evidence="3" key="1">
    <citation type="submission" date="2015-12" db="EMBL/GenBank/DDBJ databases">
        <authorList>
            <person name="Shamseldin A."/>
            <person name="Moawad H."/>
            <person name="Abd El-Rahim W.M."/>
            <person name="Sadowsky M.J."/>
        </authorList>
    </citation>
    <scope>NUCLEOTIDE SEQUENCE [LARGE SCALE GENOMIC DNA]</scope>
    <source>
        <strain evidence="3">JAM AC0309</strain>
    </source>
</reference>
<feature type="transmembrane region" description="Helical" evidence="1">
    <location>
        <begin position="129"/>
        <end position="154"/>
    </location>
</feature>
<dbReference type="Proteomes" id="UP000218965">
    <property type="component" value="Chromosome"/>
</dbReference>
<evidence type="ECO:0000256" key="1">
    <source>
        <dbReference type="SAM" id="Phobius"/>
    </source>
</evidence>
<organism evidence="2 3">
    <name type="scientific">Microcella alkaliphila</name>
    <dbReference type="NCBI Taxonomy" id="279828"/>
    <lineage>
        <taxon>Bacteria</taxon>
        <taxon>Bacillati</taxon>
        <taxon>Actinomycetota</taxon>
        <taxon>Actinomycetes</taxon>
        <taxon>Micrococcales</taxon>
        <taxon>Microbacteriaceae</taxon>
        <taxon>Microcella</taxon>
    </lineage>
</organism>
<gene>
    <name evidence="2" type="ORF">MalAC0309_1712</name>
</gene>
<evidence type="ECO:0000313" key="2">
    <source>
        <dbReference type="EMBL" id="BAU32560.1"/>
    </source>
</evidence>
<keyword evidence="1" id="KW-1133">Transmembrane helix</keyword>
<feature type="transmembrane region" description="Helical" evidence="1">
    <location>
        <begin position="38"/>
        <end position="71"/>
    </location>
</feature>
<proteinExistence type="predicted"/>
<dbReference type="KEGG" id="malk:MalAC0309_1712"/>
<protein>
    <recommendedName>
        <fullName evidence="4">Small multi-drug export protein</fullName>
    </recommendedName>
</protein>
<evidence type="ECO:0008006" key="4">
    <source>
        <dbReference type="Google" id="ProtNLM"/>
    </source>
</evidence>
<dbReference type="EMBL" id="AP017315">
    <property type="protein sequence ID" value="BAU32560.1"/>
    <property type="molecule type" value="Genomic_DNA"/>
</dbReference>
<evidence type="ECO:0000313" key="3">
    <source>
        <dbReference type="Proteomes" id="UP000218965"/>
    </source>
</evidence>
<dbReference type="AlphaFoldDB" id="A0A0U5B9R8"/>
<name>A0A0U5B9R8_9MICO</name>
<keyword evidence="1" id="KW-0812">Transmembrane</keyword>
<dbReference type="RefSeq" id="WP_096421837.1">
    <property type="nucleotide sequence ID" value="NZ_AP017315.1"/>
</dbReference>
<accession>A0A0U5B9R8</accession>
<keyword evidence="1" id="KW-0472">Membrane</keyword>
<sequence>MIADIQEFTASVDPLWQWLAVMGAGAIPFVESYGAGPIGIVVGVTPIVAILAAIAGNIASMTIVVLATSGARDKLTNAEKPLSPRRQSFTRAFDKWGVPGVSLLGQWILPSQITSSIMVGIGASKQKVIVWQIISIILWGVAFGALAWAAVAAIRG</sequence>
<dbReference type="OrthoDB" id="4570818at2"/>
<reference evidence="2 3" key="2">
    <citation type="submission" date="2016-01" db="EMBL/GenBank/DDBJ databases">
        <title>Microcella alkaliphila JAM AC0309 whole genome shotgun sequence.</title>
        <authorList>
            <person name="Kurata A."/>
            <person name="Hirose Y."/>
            <person name="Kishimoto N."/>
            <person name="Kobayashi T."/>
        </authorList>
    </citation>
    <scope>NUCLEOTIDE SEQUENCE [LARGE SCALE GENOMIC DNA]</scope>
    <source>
        <strain evidence="2 3">JAM AC0309</strain>
    </source>
</reference>